<dbReference type="GeneID" id="126893183"/>
<dbReference type="EnsemblMetazoa" id="XM_050642890.1">
    <property type="protein sequence ID" value="XP_050498847.1"/>
    <property type="gene ID" value="LOC126879705"/>
</dbReference>
<feature type="compositionally biased region" description="Polar residues" evidence="2">
    <location>
        <begin position="89"/>
        <end position="98"/>
    </location>
</feature>
<feature type="region of interest" description="Disordered" evidence="2">
    <location>
        <begin position="1"/>
        <end position="68"/>
    </location>
</feature>
<dbReference type="RefSeq" id="XP_050519094.1">
    <property type="nucleotide sequence ID" value="XM_050663137.1"/>
</dbReference>
<dbReference type="RefSeq" id="XP_050498847.1">
    <property type="nucleotide sequence ID" value="XM_050642890.1"/>
</dbReference>
<feature type="compositionally biased region" description="Basic residues" evidence="2">
    <location>
        <begin position="11"/>
        <end position="23"/>
    </location>
</feature>
<accession>A0ABM5L9I2</accession>
<dbReference type="Proteomes" id="UP001652700">
    <property type="component" value="Unplaced"/>
</dbReference>
<keyword evidence="1" id="KW-0175">Coiled coil</keyword>
<feature type="coiled-coil region" evidence="1">
    <location>
        <begin position="128"/>
        <end position="162"/>
    </location>
</feature>
<feature type="compositionally biased region" description="Basic and acidic residues" evidence="2">
    <location>
        <begin position="24"/>
        <end position="43"/>
    </location>
</feature>
<dbReference type="GeneID" id="126879705"/>
<evidence type="ECO:0000313" key="4">
    <source>
        <dbReference type="Proteomes" id="UP001652700"/>
    </source>
</evidence>
<evidence type="ECO:0000313" key="3">
    <source>
        <dbReference type="EnsemblMetazoa" id="XP_050519094.1"/>
    </source>
</evidence>
<reference evidence="3" key="1">
    <citation type="submission" date="2025-05" db="UniProtKB">
        <authorList>
            <consortium name="EnsemblMetazoa"/>
        </authorList>
    </citation>
    <scope>IDENTIFICATION</scope>
</reference>
<name>A0ABM5L9I2_DIAVI</name>
<evidence type="ECO:0000256" key="2">
    <source>
        <dbReference type="SAM" id="MobiDB-lite"/>
    </source>
</evidence>
<sequence length="477" mass="56980">MAKLSKEELLRRKRERERERRRKIREDPIKRAEQQQKEKEKYLRQRKSKIKKSINEMTPRQQRLKRKQWRTNLAAFRQRQKALKETGQHLENNTPPNSSDEENVPENIRADIGRRRAIQNRVKRHREKVKTREKIKKLEAALEKYKKRYQRLKAEKQKKELEMKQPRTPLTPLTNTDLIIDETPCTPRKKLKVDEIKKKILFGQVMEEQLRHSYKECEQNRTKQVIKKLMSGNIIRKYGLKKYCSRKIGFRNLSPKKYQNKSILVHEKKRSVGMDTVQRQIHKYFNEDLNSRICAGKKEYITRNKVTKQKRYLADTMINLHKRFLNTYPGIKVSYAFFYRCRPFWILQMKVSSRDTCMCTTHANMELITSSLFQFGVLSSKNLTTIIKSLCCEKKTENCLFRVCEKCQEAVITYNNHDKNKPVKYYKWSTKKEGYYDPKSNTNKTTIKTVKILVTITLGSLINEFESKLTGFLAHEA</sequence>
<feature type="region of interest" description="Disordered" evidence="2">
    <location>
        <begin position="84"/>
        <end position="108"/>
    </location>
</feature>
<keyword evidence="4" id="KW-1185">Reference proteome</keyword>
<feature type="compositionally biased region" description="Basic and acidic residues" evidence="2">
    <location>
        <begin position="1"/>
        <end position="10"/>
    </location>
</feature>
<organism evidence="3 4">
    <name type="scientific">Diabrotica virgifera virgifera</name>
    <name type="common">western corn rootworm</name>
    <dbReference type="NCBI Taxonomy" id="50390"/>
    <lineage>
        <taxon>Eukaryota</taxon>
        <taxon>Metazoa</taxon>
        <taxon>Ecdysozoa</taxon>
        <taxon>Arthropoda</taxon>
        <taxon>Hexapoda</taxon>
        <taxon>Insecta</taxon>
        <taxon>Pterygota</taxon>
        <taxon>Neoptera</taxon>
        <taxon>Endopterygota</taxon>
        <taxon>Coleoptera</taxon>
        <taxon>Polyphaga</taxon>
        <taxon>Cucujiformia</taxon>
        <taxon>Chrysomeloidea</taxon>
        <taxon>Chrysomelidae</taxon>
        <taxon>Galerucinae</taxon>
        <taxon>Diabroticina</taxon>
        <taxon>Diabroticites</taxon>
        <taxon>Diabrotica</taxon>
    </lineage>
</organism>
<proteinExistence type="predicted"/>
<dbReference type="EnsemblMetazoa" id="XM_050663137.1">
    <property type="protein sequence ID" value="XP_050519094.1"/>
    <property type="gene ID" value="LOC126893183"/>
</dbReference>
<protein>
    <submittedName>
        <fullName evidence="3">Uncharacterized protein</fullName>
    </submittedName>
</protein>
<evidence type="ECO:0000256" key="1">
    <source>
        <dbReference type="SAM" id="Coils"/>
    </source>
</evidence>